<name>A0A212UGC0_9BACT</name>
<dbReference type="Gene3D" id="2.160.20.120">
    <property type="match status" value="1"/>
</dbReference>
<evidence type="ECO:0000259" key="1">
    <source>
        <dbReference type="Pfam" id="PF10988"/>
    </source>
</evidence>
<dbReference type="AlphaFoldDB" id="A0A212UGC0"/>
<dbReference type="OrthoDB" id="680270at2"/>
<protein>
    <submittedName>
        <fullName evidence="2">Putative auto-transporter adhesin, head GIN domain</fullName>
    </submittedName>
</protein>
<dbReference type="InterPro" id="IPR021255">
    <property type="entry name" value="DUF2807"/>
</dbReference>
<sequence length="237" mass="24429">MKTLRLLLPALLLALLVLPAFRPRVVATRETRTVSAFTSIGLAGSPTVILRQGSPQKVEVEGDAEDLGHLETTVSNGRLRIGNKKESGTSWYRNKGNVTVYITMPTIKALSVGGSGKIRANDAVKTGDLDLSVSGSGGIELANLTADKLSTSLAGSGTIEAAGIAPSHDVSVSGSGTVKATKLRSEACHVSISGSGDCRLMATKSLDASIVGSGDVYVMGSPKISSSIIGSGRIHRE</sequence>
<feature type="domain" description="Putative auto-transporter adhesin head GIN" evidence="1">
    <location>
        <begin position="36"/>
        <end position="222"/>
    </location>
</feature>
<dbReference type="Pfam" id="PF10988">
    <property type="entry name" value="DUF2807"/>
    <property type="match status" value="1"/>
</dbReference>
<proteinExistence type="predicted"/>
<evidence type="ECO:0000313" key="2">
    <source>
        <dbReference type="EMBL" id="SNC77308.1"/>
    </source>
</evidence>
<gene>
    <name evidence="2" type="ORF">SAMN06265337_3891</name>
</gene>
<reference evidence="3" key="1">
    <citation type="submission" date="2017-06" db="EMBL/GenBank/DDBJ databases">
        <authorList>
            <person name="Varghese N."/>
            <person name="Submissions S."/>
        </authorList>
    </citation>
    <scope>NUCLEOTIDE SEQUENCE [LARGE SCALE GENOMIC DNA]</scope>
    <source>
        <strain evidence="3">DSM 11116</strain>
    </source>
</reference>
<evidence type="ECO:0000313" key="3">
    <source>
        <dbReference type="Proteomes" id="UP000198131"/>
    </source>
</evidence>
<dbReference type="RefSeq" id="WP_088845290.1">
    <property type="nucleotide sequence ID" value="NZ_FYEW01000003.1"/>
</dbReference>
<keyword evidence="3" id="KW-1185">Reference proteome</keyword>
<dbReference type="Proteomes" id="UP000198131">
    <property type="component" value="Unassembled WGS sequence"/>
</dbReference>
<dbReference type="EMBL" id="FYEW01000003">
    <property type="protein sequence ID" value="SNC77308.1"/>
    <property type="molecule type" value="Genomic_DNA"/>
</dbReference>
<accession>A0A212UGC0</accession>
<dbReference type="PANTHER" id="PTHR39200">
    <property type="entry name" value="HYPOTHETICAL EXPORTED PROTEIN"/>
    <property type="match status" value="1"/>
</dbReference>
<dbReference type="PANTHER" id="PTHR39200:SF1">
    <property type="entry name" value="AUTO-TRANSPORTER ADHESIN HEAD GIN DOMAIN-CONTAINING PROTEIN-RELATED"/>
    <property type="match status" value="1"/>
</dbReference>
<organism evidence="2 3">
    <name type="scientific">Hymenobacter gelipurpurascens</name>
    <dbReference type="NCBI Taxonomy" id="89968"/>
    <lineage>
        <taxon>Bacteria</taxon>
        <taxon>Pseudomonadati</taxon>
        <taxon>Bacteroidota</taxon>
        <taxon>Cytophagia</taxon>
        <taxon>Cytophagales</taxon>
        <taxon>Hymenobacteraceae</taxon>
        <taxon>Hymenobacter</taxon>
    </lineage>
</organism>